<dbReference type="EMBL" id="JAEFBK010000008">
    <property type="protein sequence ID" value="KAG7576412.1"/>
    <property type="molecule type" value="Genomic_DNA"/>
</dbReference>
<gene>
    <name evidence="1" type="ORF">ISN45_Aa03g007980</name>
</gene>
<name>A0A8T2ATA0_9BRAS</name>
<comment type="caution">
    <text evidence="1">The sequence shown here is derived from an EMBL/GenBank/DDBJ whole genome shotgun (WGS) entry which is preliminary data.</text>
</comment>
<reference evidence="1 2" key="1">
    <citation type="submission" date="2020-12" db="EMBL/GenBank/DDBJ databases">
        <title>Concerted genomic and epigenomic changes stabilize Arabidopsis allopolyploids.</title>
        <authorList>
            <person name="Chen Z."/>
        </authorList>
    </citation>
    <scope>NUCLEOTIDE SEQUENCE [LARGE SCALE GENOMIC DNA]</scope>
    <source>
        <strain evidence="1">Allo738</strain>
        <tissue evidence="1">Leaf</tissue>
    </source>
</reference>
<dbReference type="AlphaFoldDB" id="A0A8T2ATA0"/>
<proteinExistence type="predicted"/>
<evidence type="ECO:0000313" key="2">
    <source>
        <dbReference type="Proteomes" id="UP000694240"/>
    </source>
</evidence>
<organism evidence="1 2">
    <name type="scientific">Arabidopsis thaliana x Arabidopsis arenosa</name>
    <dbReference type="NCBI Taxonomy" id="1240361"/>
    <lineage>
        <taxon>Eukaryota</taxon>
        <taxon>Viridiplantae</taxon>
        <taxon>Streptophyta</taxon>
        <taxon>Embryophyta</taxon>
        <taxon>Tracheophyta</taxon>
        <taxon>Spermatophyta</taxon>
        <taxon>Magnoliopsida</taxon>
        <taxon>eudicotyledons</taxon>
        <taxon>Gunneridae</taxon>
        <taxon>Pentapetalae</taxon>
        <taxon>rosids</taxon>
        <taxon>malvids</taxon>
        <taxon>Brassicales</taxon>
        <taxon>Brassicaceae</taxon>
        <taxon>Camelineae</taxon>
        <taxon>Arabidopsis</taxon>
    </lineage>
</organism>
<evidence type="ECO:0000313" key="1">
    <source>
        <dbReference type="EMBL" id="KAG7576412.1"/>
    </source>
</evidence>
<keyword evidence="2" id="KW-1185">Reference proteome</keyword>
<protein>
    <submittedName>
        <fullName evidence="1">Uncharacterized protein</fullName>
    </submittedName>
</protein>
<sequence length="70" mass="8313">MRGRKREGEEPKMKIWGFNSFDGSYSDVSPLEFRHESQNIFQVNGERGSGQRQRWVVPWQERIDKVDQVS</sequence>
<dbReference type="Proteomes" id="UP000694240">
    <property type="component" value="Chromosome 8"/>
</dbReference>
<accession>A0A8T2ATA0</accession>